<evidence type="ECO:0000313" key="3">
    <source>
        <dbReference type="EMBL" id="ASJ74334.1"/>
    </source>
</evidence>
<dbReference type="AlphaFoldDB" id="A0A2Z2P3G4"/>
<dbReference type="KEGG" id="gai:IMCC3135_21285"/>
<dbReference type="RefSeq" id="WP_088921989.1">
    <property type="nucleotide sequence ID" value="NZ_CP018632.1"/>
</dbReference>
<accession>A0A2Z2P3G4</accession>
<evidence type="ECO:0000313" key="4">
    <source>
        <dbReference type="Proteomes" id="UP000250079"/>
    </source>
</evidence>
<dbReference type="InterPro" id="IPR006680">
    <property type="entry name" value="Amidohydro-rel"/>
</dbReference>
<dbReference type="Pfam" id="PF04909">
    <property type="entry name" value="Amidohydro_2"/>
    <property type="match status" value="1"/>
</dbReference>
<dbReference type="PANTHER" id="PTHR43569">
    <property type="entry name" value="AMIDOHYDROLASE"/>
    <property type="match status" value="1"/>
</dbReference>
<dbReference type="Gene3D" id="3.20.20.140">
    <property type="entry name" value="Metal-dependent hydrolases"/>
    <property type="match status" value="1"/>
</dbReference>
<evidence type="ECO:0000259" key="2">
    <source>
        <dbReference type="Pfam" id="PF04909"/>
    </source>
</evidence>
<sequence>MLIDTHVHLIYRDKLNYPWLAEVSALDRDATYEQYANTARRIGIEGALHMEVDVDDKDRDAETDLIQSLMQLPDSLMRGAIASCRPESDAFPAWLEKQRLRPEIKGLRRVLHVVPDEVSTTPTFRDNVKRLSATGLTFDLCVFPRQIPLAIELVDHCPEVNFILDHCGVPDVKSGEMNPWQQHMTQLAERANVSAKISGVMAYGDPDNWTLSDLRPFVEHTIAAFGWDRVVWGSDSPVCTLGGQIETWVAATHALIDGCSETEKAALLRDNARKIWTL</sequence>
<feature type="domain" description="Amidohydrolase-related" evidence="2">
    <location>
        <begin position="3"/>
        <end position="277"/>
    </location>
</feature>
<organism evidence="3 4">
    <name type="scientific">Granulosicoccus antarcticus IMCC3135</name>
    <dbReference type="NCBI Taxonomy" id="1192854"/>
    <lineage>
        <taxon>Bacteria</taxon>
        <taxon>Pseudomonadati</taxon>
        <taxon>Pseudomonadota</taxon>
        <taxon>Gammaproteobacteria</taxon>
        <taxon>Chromatiales</taxon>
        <taxon>Granulosicoccaceae</taxon>
        <taxon>Granulosicoccus</taxon>
    </lineage>
</organism>
<evidence type="ECO:0000256" key="1">
    <source>
        <dbReference type="ARBA" id="ARBA00038310"/>
    </source>
</evidence>
<keyword evidence="4" id="KW-1185">Reference proteome</keyword>
<dbReference type="GO" id="GO:0016787">
    <property type="term" value="F:hydrolase activity"/>
    <property type="evidence" value="ECO:0007669"/>
    <property type="project" value="InterPro"/>
</dbReference>
<gene>
    <name evidence="3" type="ORF">IMCC3135_21285</name>
</gene>
<reference evidence="3 4" key="1">
    <citation type="submission" date="2016-12" db="EMBL/GenBank/DDBJ databases">
        <authorList>
            <person name="Song W.-J."/>
            <person name="Kurnit D.M."/>
        </authorList>
    </citation>
    <scope>NUCLEOTIDE SEQUENCE [LARGE SCALE GENOMIC DNA]</scope>
    <source>
        <strain evidence="3 4">IMCC3135</strain>
    </source>
</reference>
<proteinExistence type="inferred from homology"/>
<dbReference type="SUPFAM" id="SSF51556">
    <property type="entry name" value="Metallo-dependent hydrolases"/>
    <property type="match status" value="1"/>
</dbReference>
<dbReference type="OrthoDB" id="9787654at2"/>
<protein>
    <recommendedName>
        <fullName evidence="2">Amidohydrolase-related domain-containing protein</fullName>
    </recommendedName>
</protein>
<dbReference type="InterPro" id="IPR032466">
    <property type="entry name" value="Metal_Hydrolase"/>
</dbReference>
<dbReference type="InterPro" id="IPR052350">
    <property type="entry name" value="Metallo-dep_Lactonases"/>
</dbReference>
<dbReference type="EMBL" id="CP018632">
    <property type="protein sequence ID" value="ASJ74334.1"/>
    <property type="molecule type" value="Genomic_DNA"/>
</dbReference>
<name>A0A2Z2P3G4_9GAMM</name>
<dbReference type="PANTHER" id="PTHR43569:SF2">
    <property type="entry name" value="AMIDOHYDROLASE-RELATED DOMAIN-CONTAINING PROTEIN"/>
    <property type="match status" value="1"/>
</dbReference>
<dbReference type="Proteomes" id="UP000250079">
    <property type="component" value="Chromosome"/>
</dbReference>
<comment type="similarity">
    <text evidence="1">Belongs to the metallo-dependent hydrolases superfamily.</text>
</comment>